<dbReference type="Gene3D" id="3.40.47.10">
    <property type="match status" value="1"/>
</dbReference>
<dbReference type="InterPro" id="IPR014030">
    <property type="entry name" value="Ketoacyl_synth_N"/>
</dbReference>
<dbReference type="InterPro" id="IPR020841">
    <property type="entry name" value="PKS_Beta-ketoAc_synthase_dom"/>
</dbReference>
<dbReference type="GO" id="GO:0004315">
    <property type="term" value="F:3-oxoacyl-[acyl-carrier-protein] synthase activity"/>
    <property type="evidence" value="ECO:0007669"/>
    <property type="project" value="InterPro"/>
</dbReference>
<dbReference type="SUPFAM" id="SSF55048">
    <property type="entry name" value="Probable ACP-binding domain of malonyl-CoA ACP transacylase"/>
    <property type="match status" value="1"/>
</dbReference>
<dbReference type="PROSITE" id="PS52004">
    <property type="entry name" value="KS3_2"/>
    <property type="match status" value="1"/>
</dbReference>
<dbReference type="InterPro" id="IPR013785">
    <property type="entry name" value="Aldolase_TIM"/>
</dbReference>
<dbReference type="Proteomes" id="UP001165378">
    <property type="component" value="Unassembled WGS sequence"/>
</dbReference>
<dbReference type="SUPFAM" id="SSF47336">
    <property type="entry name" value="ACP-like"/>
    <property type="match status" value="1"/>
</dbReference>
<proteinExistence type="predicted"/>
<feature type="region of interest" description="Disordered" evidence="5">
    <location>
        <begin position="1803"/>
        <end position="1829"/>
    </location>
</feature>
<evidence type="ECO:0000313" key="7">
    <source>
        <dbReference type="EMBL" id="MCF2530953.1"/>
    </source>
</evidence>
<comment type="caution">
    <text evidence="7">The sequence shown here is derived from an EMBL/GenBank/DDBJ whole genome shotgun (WGS) entry which is preliminary data.</text>
</comment>
<dbReference type="SUPFAM" id="SSF53901">
    <property type="entry name" value="Thiolase-like"/>
    <property type="match status" value="1"/>
</dbReference>
<dbReference type="PANTHER" id="PTHR43074:SF1">
    <property type="entry name" value="BETA-KETOACYL SYNTHASE FAMILY PROTEIN-RELATED"/>
    <property type="match status" value="1"/>
</dbReference>
<dbReference type="Pfam" id="PF00698">
    <property type="entry name" value="Acyl_transf_1"/>
    <property type="match status" value="1"/>
</dbReference>
<dbReference type="SMART" id="SM00825">
    <property type="entry name" value="PKS_KS"/>
    <property type="match status" value="1"/>
</dbReference>
<dbReference type="Gene3D" id="3.30.70.250">
    <property type="entry name" value="Malonyl-CoA ACP transacylase, ACP-binding"/>
    <property type="match status" value="1"/>
</dbReference>
<dbReference type="InterPro" id="IPR016039">
    <property type="entry name" value="Thiolase-like"/>
</dbReference>
<dbReference type="InterPro" id="IPR057326">
    <property type="entry name" value="KR_dom"/>
</dbReference>
<evidence type="ECO:0000256" key="2">
    <source>
        <dbReference type="ARBA" id="ARBA00022553"/>
    </source>
</evidence>
<dbReference type="CDD" id="cd00833">
    <property type="entry name" value="PKS"/>
    <property type="match status" value="1"/>
</dbReference>
<keyword evidence="3" id="KW-0808">Transferase</keyword>
<evidence type="ECO:0000256" key="3">
    <source>
        <dbReference type="ARBA" id="ARBA00022679"/>
    </source>
</evidence>
<dbReference type="SMART" id="SM00822">
    <property type="entry name" value="PKS_KR"/>
    <property type="match status" value="1"/>
</dbReference>
<name>A0AA41U1N3_9ACTN</name>
<evidence type="ECO:0000256" key="5">
    <source>
        <dbReference type="SAM" id="MobiDB-lite"/>
    </source>
</evidence>
<keyword evidence="8" id="KW-1185">Reference proteome</keyword>
<dbReference type="SUPFAM" id="SSF52151">
    <property type="entry name" value="FabD/lysophospholipase-like"/>
    <property type="match status" value="1"/>
</dbReference>
<dbReference type="Gene3D" id="3.40.366.10">
    <property type="entry name" value="Malonyl-Coenzyme A Acyl Carrier Protein, domain 2"/>
    <property type="match status" value="1"/>
</dbReference>
<dbReference type="Pfam" id="PF00109">
    <property type="entry name" value="ketoacyl-synt"/>
    <property type="match status" value="1"/>
</dbReference>
<dbReference type="EMBL" id="JAKFHA010000019">
    <property type="protein sequence ID" value="MCF2530953.1"/>
    <property type="molecule type" value="Genomic_DNA"/>
</dbReference>
<dbReference type="SUPFAM" id="SSF51735">
    <property type="entry name" value="NAD(P)-binding Rossmann-fold domains"/>
    <property type="match status" value="2"/>
</dbReference>
<dbReference type="InterPro" id="IPR001227">
    <property type="entry name" value="Ac_transferase_dom_sf"/>
</dbReference>
<keyword evidence="1" id="KW-0596">Phosphopantetheine</keyword>
<dbReference type="SUPFAM" id="SSF51412">
    <property type="entry name" value="Inosine monophosphate dehydrogenase (IMPDH)"/>
    <property type="match status" value="2"/>
</dbReference>
<accession>A0AA41U1N3</accession>
<dbReference type="Gene3D" id="1.10.1200.10">
    <property type="entry name" value="ACP-like"/>
    <property type="match status" value="1"/>
</dbReference>
<dbReference type="InterPro" id="IPR016035">
    <property type="entry name" value="Acyl_Trfase/lysoPLipase"/>
</dbReference>
<dbReference type="InterPro" id="IPR036736">
    <property type="entry name" value="ACP-like_sf"/>
</dbReference>
<protein>
    <submittedName>
        <fullName evidence="7">SDR family NAD(P)-dependent oxidoreductase</fullName>
    </submittedName>
</protein>
<feature type="compositionally biased region" description="Low complexity" evidence="5">
    <location>
        <begin position="1810"/>
        <end position="1821"/>
    </location>
</feature>
<evidence type="ECO:0000256" key="1">
    <source>
        <dbReference type="ARBA" id="ARBA00022450"/>
    </source>
</evidence>
<dbReference type="RefSeq" id="WP_235055620.1">
    <property type="nucleotide sequence ID" value="NZ_JAKFHA010000019.1"/>
</dbReference>
<dbReference type="InterPro" id="IPR052568">
    <property type="entry name" value="PKS-FAS_Synthase"/>
</dbReference>
<evidence type="ECO:0000259" key="6">
    <source>
        <dbReference type="PROSITE" id="PS52004"/>
    </source>
</evidence>
<dbReference type="InterPro" id="IPR013968">
    <property type="entry name" value="PKS_KR"/>
</dbReference>
<dbReference type="Pfam" id="PF02801">
    <property type="entry name" value="Ketoacyl-synt_C"/>
    <property type="match status" value="1"/>
</dbReference>
<dbReference type="GO" id="GO:0006633">
    <property type="term" value="P:fatty acid biosynthetic process"/>
    <property type="evidence" value="ECO:0007669"/>
    <property type="project" value="InterPro"/>
</dbReference>
<organism evidence="7 8">
    <name type="scientific">Yinghuangia soli</name>
    <dbReference type="NCBI Taxonomy" id="2908204"/>
    <lineage>
        <taxon>Bacteria</taxon>
        <taxon>Bacillati</taxon>
        <taxon>Actinomycetota</taxon>
        <taxon>Actinomycetes</taxon>
        <taxon>Kitasatosporales</taxon>
        <taxon>Streptomycetaceae</taxon>
        <taxon>Yinghuangia</taxon>
    </lineage>
</organism>
<dbReference type="Gene3D" id="3.20.20.70">
    <property type="entry name" value="Aldolase class I"/>
    <property type="match status" value="2"/>
</dbReference>
<dbReference type="InterPro" id="IPR014043">
    <property type="entry name" value="Acyl_transferase_dom"/>
</dbReference>
<dbReference type="Pfam" id="PF08659">
    <property type="entry name" value="KR"/>
    <property type="match status" value="1"/>
</dbReference>
<dbReference type="PROSITE" id="PS00606">
    <property type="entry name" value="KS3_1"/>
    <property type="match status" value="1"/>
</dbReference>
<dbReference type="InterPro" id="IPR014031">
    <property type="entry name" value="Ketoacyl_synth_C"/>
</dbReference>
<dbReference type="PANTHER" id="PTHR43074">
    <property type="entry name" value="OMEGA-3 POLYUNSATURATED FATTY ACID SYNTHASE PFAB-RELATED"/>
    <property type="match status" value="1"/>
</dbReference>
<dbReference type="InterPro" id="IPR036291">
    <property type="entry name" value="NAD(P)-bd_dom_sf"/>
</dbReference>
<evidence type="ECO:0000256" key="4">
    <source>
        <dbReference type="ARBA" id="ARBA00023315"/>
    </source>
</evidence>
<gene>
    <name evidence="7" type="ORF">LZ495_27580</name>
</gene>
<keyword evidence="4" id="KW-0012">Acyltransferase</keyword>
<feature type="region of interest" description="Disordered" evidence="5">
    <location>
        <begin position="1877"/>
        <end position="1912"/>
    </location>
</feature>
<dbReference type="Gene3D" id="3.40.50.720">
    <property type="entry name" value="NAD(P)-binding Rossmann-like Domain"/>
    <property type="match status" value="1"/>
</dbReference>
<evidence type="ECO:0000313" key="8">
    <source>
        <dbReference type="Proteomes" id="UP001165378"/>
    </source>
</evidence>
<dbReference type="InterPro" id="IPR016036">
    <property type="entry name" value="Malonyl_transacylase_ACP-bd"/>
</dbReference>
<reference evidence="7" key="1">
    <citation type="submission" date="2022-01" db="EMBL/GenBank/DDBJ databases">
        <title>Genome-Based Taxonomic Classification of the Phylum Actinobacteria.</title>
        <authorList>
            <person name="Gao Y."/>
        </authorList>
    </citation>
    <scope>NUCLEOTIDE SEQUENCE</scope>
    <source>
        <strain evidence="7">KLBMP 8922</strain>
    </source>
</reference>
<sequence>MPPATARRDLVLAVGPFEEPNGPLAVAAHRAGALGVVDLGRDRARALAALAEVSRRPERSFGVRVPPGCPLAPGDLPEAADVVVLAHGSPWPVAAAGPGRRVLVEVVSPEEARAAAAAGAHGLIAVGHEAGGRIGDLTTFVLLQHLVADAGLRLPVWARGGIGPHTAAAAVAGGAAGIVLDTQLALLAESAPCLPDPVAAALRSMDGGETAVLEGHRVYSRPDLPLHRLADAAAAIGGVGSVLGARGLDRQLLPVGQDGALARRFAERYGTTGRAVRAVRSAVTASLAAAVRHRPLMPGTDRELPVVQGPMTRVSDRAAFADEVAAGGGLPFLALALMDGSSTRQLLEETAARLGDRRWGVGLLGFAPPELRDEQLAEVAAVKPPYALIAGGRPDQAAPLEAAGIRTYLHVPSPGLLDQFLRAGARRFVFEGLECGGHVGPRASFPLWEAQVDLLLAHARRTGRASDLDVLFAGGIHDARSAAMAAAAAAPLAELGARIGVLMGTAYLFTEEAVAAGAILPGFQQAAVDCRATELLQTAPGHATRCAGTPFVSAFAEARADLEARGVPHREMWAQLEELNLGRLRIASKGVVRDGAALVQVDEETQHREGMFMLGQVAALRGAPTTVAELHGEVTEGATAYLAARAQVLGIVEEEPVAEAEPLDVAIVGMACVLPGAADLEAFWRNVVTGADAVTEVPRERWDHDKYFDPAAVKDPLGKTPSKWGGFVPPIPFDAPAYGIPPASLASIEPAQLLALHVASRALDDAGYGDGREFDRGRTSVIFGAEAGTDLAGAYGFRSLYPAYFGDLPADLDAQLPKPTEDSFPGVLANVIAGRIANRLDLGGVNYTVDAACAASLAALDLACKELVQGSSDVVLCGGVDTHNGINDFLMFSSVHALSPSGRCATFDSAADGIALGEGAACLVLKRLEDAERDGDRVYAVVKGVGGSSDGRSLGLTAPRPEGQRRALERAYARAGVSPAQIGLVEAHGTGTVVGDRAELETLTEVFTAHGAAAGGCALGSVKSQIGHTKCAAGLAGLIKATLALHHGVRPPTLHVREPNAAWDPGTSPFFFDGQARPWAEEDPALRRAGVSAFGFGGTNFHAVLAGHAAPVRECEADVLGSAALAEWPAELFCFAGEDHTEAVRALDKLAALLDDRAPRTLRGLAALAAETVAAAAGAPVQVALVAADLEDLRVKLARARDGVDDPAGEVFHRRPAGAGADRAAPGQVAFLYPGQGSQRPGMLADLFVAFPGLRDVLGEALPATVEAMFPPAAFTAADREAAHTRITDTRTAQPALGVAEVAMTRLLAKLGVRPDLAAGHSYGELAALWAAGAYDSATLLRLSSARAAAILGAAGTDPGAMAAVAAPAERLGPLLTLLNLNNNLMPGSNGSGPRGGVVAANLNTPAQTVISGPTPALEAAVAALEAEGIQARRLPVACAFHSAVVAGASGELARVLADLPVDAPQFPVWSNGTAAAYPRDAEAVRGLLARQVAEPVRFVEQIEAMYAAGARVFVEAGPGRALTGMVRAILGDRPHTAVACDVPGESGLRRLLAALAELAVAGVPVAVGELTRGRFGSADTQPAKLPAWQVDGHLVRMADGTPVAGGLRPAEPVRPPVVVQAAGGGTAAAATAPDPRETAVLQYLAGARELVAAQRDVLLGFLGTGPAPQYVPAPAVPAAAYSAQQAPAPAAQTAAAAPAAADRQAAAAQAEPVAAVVELLDAERALDAVLDVIGTRTGYPRDMLDTGLDLEADLSIDSIKRTEIIGELAMRLDMLDEALVERLARVKTISAIVEGLVEHAAGRAGGGEATESAPAADGSSEAGGSGAVMEAAEAASGWFARPGGADETAPTPDPDDASAVGRGAVAGSAAASAAAADAGAVSADEPDSRSRWFERGAGAGPDAGAGAPADPGASAGVGVGAGVGAAAERAVFGGITASGSAAAQPDGVPLRHVVDLVEYTVAPYTAEQIARAVYAKSVVLIADAHGIALALADLLERHGASVRIAEPGQALPDAQADALVHLGALRPDELPVLLDDFGLIRDALTGGARHLVLATGCGGAFGRDPGQTAEGAYAGIGLAGFGRTAAHEYPDTVVRVVDVDPKEEPGAIAAQLLGMLAEVPGDGSPVVVGLGSAVPAAPGAPLVRRALDVRVTEMPAAAPVPGLGRDSVVLLTGGARGITARIAVGLAAAYGCHIELVGRTADTGPEDPAIAAVTDKAALRAALIAAGLRKPAAIEAEIAQVLARREVRATLDALGRHAASVRIHAADVRDAAAVRDVVADVYARHGRLDGIVHGAGMLDDRLLKDKSEESFAQVFTTKVVGAQALADAVLGRPVPARPGFMVLFGSVAGVFGNRGQADYAAANDALDTLAHLWRHAPGAESPADRVLGLDWGPWAAAGGGMVTAELERHYERLGMPLIAPDAGVAAMLAELGSGTGAQAVYLCPPRTAAAADAGDAAPAPEAGR</sequence>
<feature type="domain" description="Ketosynthase family 3 (KS3)" evidence="6">
    <location>
        <begin position="662"/>
        <end position="1107"/>
    </location>
</feature>
<dbReference type="InterPro" id="IPR018201">
    <property type="entry name" value="Ketoacyl_synth_AS"/>
</dbReference>
<keyword evidence="2" id="KW-0597">Phosphoprotein</keyword>
<dbReference type="SMART" id="SM00827">
    <property type="entry name" value="PKS_AT"/>
    <property type="match status" value="1"/>
</dbReference>
<feature type="region of interest" description="Disordered" evidence="5">
    <location>
        <begin position="1841"/>
        <end position="1862"/>
    </location>
</feature>